<keyword evidence="3" id="KW-0812">Transmembrane</keyword>
<keyword evidence="6" id="KW-1185">Reference proteome</keyword>
<keyword evidence="1" id="KW-0732">Signal</keyword>
<accession>A0ABD5PA81</accession>
<feature type="domain" description="PGF-CTERM archaeal protein-sorting signal" evidence="4">
    <location>
        <begin position="532"/>
        <end position="554"/>
    </location>
</feature>
<evidence type="ECO:0000313" key="6">
    <source>
        <dbReference type="Proteomes" id="UP001595921"/>
    </source>
</evidence>
<keyword evidence="3" id="KW-1133">Transmembrane helix</keyword>
<evidence type="ECO:0000256" key="3">
    <source>
        <dbReference type="SAM" id="Phobius"/>
    </source>
</evidence>
<reference evidence="5 6" key="1">
    <citation type="journal article" date="2019" name="Int. J. Syst. Evol. Microbiol.">
        <title>The Global Catalogue of Microorganisms (GCM) 10K type strain sequencing project: providing services to taxonomists for standard genome sequencing and annotation.</title>
        <authorList>
            <consortium name="The Broad Institute Genomics Platform"/>
            <consortium name="The Broad Institute Genome Sequencing Center for Infectious Disease"/>
            <person name="Wu L."/>
            <person name="Ma J."/>
        </authorList>
    </citation>
    <scope>NUCLEOTIDE SEQUENCE [LARGE SCALE GENOMIC DNA]</scope>
    <source>
        <strain evidence="5 6">CGMCC 1.12553</strain>
    </source>
</reference>
<evidence type="ECO:0000313" key="5">
    <source>
        <dbReference type="EMBL" id="MFC4357789.1"/>
    </source>
</evidence>
<organism evidence="5 6">
    <name type="scientific">Halobium salinum</name>
    <dbReference type="NCBI Taxonomy" id="1364940"/>
    <lineage>
        <taxon>Archaea</taxon>
        <taxon>Methanobacteriati</taxon>
        <taxon>Methanobacteriota</taxon>
        <taxon>Stenosarchaea group</taxon>
        <taxon>Halobacteria</taxon>
        <taxon>Halobacteriales</taxon>
        <taxon>Haloferacaceae</taxon>
        <taxon>Halobium</taxon>
    </lineage>
</organism>
<feature type="compositionally biased region" description="Low complexity" evidence="2">
    <location>
        <begin position="511"/>
        <end position="533"/>
    </location>
</feature>
<evidence type="ECO:0000256" key="2">
    <source>
        <dbReference type="SAM" id="MobiDB-lite"/>
    </source>
</evidence>
<evidence type="ECO:0000259" key="4">
    <source>
        <dbReference type="Pfam" id="PF18204"/>
    </source>
</evidence>
<dbReference type="AlphaFoldDB" id="A0ABD5PA81"/>
<feature type="compositionally biased region" description="Low complexity" evidence="2">
    <location>
        <begin position="461"/>
        <end position="471"/>
    </location>
</feature>
<sequence>MSTRRVGTIAMVALLVTSVFAGFAGTGLAQEAGNGDYSIEYTPAGSDELQCMDVQAFADSEENVSEHYEYRTPPVDENNTAYAVSTNDYSSYGTQDKQVSQGSIMYVYEHEGDASLVMVHDALGESPAENAVSFDMSYDGSALEWEVRDDYYDNAEAYGSTPDDRFESTQADWLWAKTRTDGGALGGMNADGFNSVTISPAFNEDAYYGSEINATIDSWTFLTPEGEPVELDMDSDVTIHQGANCGEPVDEGGEENTGGDEETTEDDEETGDDGNDAPAGGSGDSQTTRSSPNAKAVSAQQVTATSSSAQIVPPPNGGTVTFALPSERTNGVKFQDARVGVTSNSLSFQMTSSLSAEAPNGTSAPDMPTWAYLTTSAEGSNADVTTADVTFTVTEEALDGASTDDVSVMYYTDGAWEQADANVTSEGDGMYTMTATAPAGSTLAVGLSGDGAGSQDGGNASESNETTGNETTTDEETTTSDEEETTTSDEETTTASEDTSSSDNGSEGAAQGETETQSESGGESGTTSSTSPGFGLVLTLLAVAGSALLLARRR</sequence>
<evidence type="ECO:0000256" key="1">
    <source>
        <dbReference type="ARBA" id="ARBA00022729"/>
    </source>
</evidence>
<feature type="compositionally biased region" description="Acidic residues" evidence="2">
    <location>
        <begin position="472"/>
        <end position="492"/>
    </location>
</feature>
<feature type="region of interest" description="Disordered" evidence="2">
    <location>
        <begin position="444"/>
        <end position="533"/>
    </location>
</feature>
<feature type="transmembrane region" description="Helical" evidence="3">
    <location>
        <begin position="533"/>
        <end position="551"/>
    </location>
</feature>
<dbReference type="RefSeq" id="WP_267624522.1">
    <property type="nucleotide sequence ID" value="NZ_JAODIW010000009.1"/>
</dbReference>
<feature type="compositionally biased region" description="Low complexity" evidence="2">
    <location>
        <begin position="296"/>
        <end position="310"/>
    </location>
</feature>
<dbReference type="Pfam" id="PF18204">
    <property type="entry name" value="PGF-CTERM"/>
    <property type="match status" value="1"/>
</dbReference>
<feature type="compositionally biased region" description="Polar residues" evidence="2">
    <location>
        <begin position="284"/>
        <end position="293"/>
    </location>
</feature>
<gene>
    <name evidence="5" type="ORF">ACFO0N_07490</name>
</gene>
<feature type="compositionally biased region" description="Acidic residues" evidence="2">
    <location>
        <begin position="248"/>
        <end position="275"/>
    </location>
</feature>
<dbReference type="Proteomes" id="UP001595921">
    <property type="component" value="Unassembled WGS sequence"/>
</dbReference>
<dbReference type="EMBL" id="JBHSDS010000005">
    <property type="protein sequence ID" value="MFC4357789.1"/>
    <property type="molecule type" value="Genomic_DNA"/>
</dbReference>
<name>A0ABD5PA81_9EURY</name>
<keyword evidence="3" id="KW-0472">Membrane</keyword>
<dbReference type="InterPro" id="IPR026371">
    <property type="entry name" value="PGF_CTERM"/>
</dbReference>
<protein>
    <submittedName>
        <fullName evidence="5">PGF-CTERM sorting domain-containing protein</fullName>
    </submittedName>
</protein>
<feature type="region of interest" description="Disordered" evidence="2">
    <location>
        <begin position="240"/>
        <end position="317"/>
    </location>
</feature>
<proteinExistence type="predicted"/>
<feature type="compositionally biased region" description="Low complexity" evidence="2">
    <location>
        <begin position="493"/>
        <end position="504"/>
    </location>
</feature>
<comment type="caution">
    <text evidence="5">The sequence shown here is derived from an EMBL/GenBank/DDBJ whole genome shotgun (WGS) entry which is preliminary data.</text>
</comment>